<dbReference type="Proteomes" id="UP001297581">
    <property type="component" value="Unassembled WGS sequence"/>
</dbReference>
<keyword evidence="2" id="KW-1185">Reference proteome</keyword>
<comment type="caution">
    <text evidence="1">The sequence shown here is derived from an EMBL/GenBank/DDBJ whole genome shotgun (WGS) entry which is preliminary data.</text>
</comment>
<gene>
    <name evidence="1" type="ORF">MJ923_00460</name>
</gene>
<dbReference type="RefSeq" id="WP_240589434.1">
    <property type="nucleotide sequence ID" value="NZ_JAKUDL010000001.1"/>
</dbReference>
<dbReference type="Gene3D" id="2.60.40.420">
    <property type="entry name" value="Cupredoxins - blue copper proteins"/>
    <property type="match status" value="1"/>
</dbReference>
<name>A0AAJ1BDM9_9GAMM</name>
<evidence type="ECO:0000313" key="1">
    <source>
        <dbReference type="EMBL" id="MCH4292770.1"/>
    </source>
</evidence>
<evidence type="ECO:0000313" key="2">
    <source>
        <dbReference type="Proteomes" id="UP001297581"/>
    </source>
</evidence>
<protein>
    <submittedName>
        <fullName evidence="1">DP-EP family protein</fullName>
    </submittedName>
</protein>
<dbReference type="InterPro" id="IPR008972">
    <property type="entry name" value="Cupredoxin"/>
</dbReference>
<organism evidence="1 2">
    <name type="scientific">Shewanella zhuhaiensis</name>
    <dbReference type="NCBI Taxonomy" id="2919576"/>
    <lineage>
        <taxon>Bacteria</taxon>
        <taxon>Pseudomonadati</taxon>
        <taxon>Pseudomonadota</taxon>
        <taxon>Gammaproteobacteria</taxon>
        <taxon>Alteromonadales</taxon>
        <taxon>Shewanellaceae</taxon>
        <taxon>Shewanella</taxon>
    </lineage>
</organism>
<proteinExistence type="predicted"/>
<accession>A0AAJ1BDM9</accession>
<reference evidence="1 2" key="1">
    <citation type="submission" date="2022-02" db="EMBL/GenBank/DDBJ databases">
        <title>The genome sequence of Shewanella sp. 3B26.</title>
        <authorList>
            <person name="Du J."/>
        </authorList>
    </citation>
    <scope>NUCLEOTIDE SEQUENCE [LARGE SCALE GENOMIC DNA]</scope>
    <source>
        <strain evidence="1 2">3B26</strain>
    </source>
</reference>
<dbReference type="SUPFAM" id="SSF49503">
    <property type="entry name" value="Cupredoxins"/>
    <property type="match status" value="1"/>
</dbReference>
<sequence>MPTPIAITVTASLNINNEPVFTYDPSGPVVITQKSRIDYTLVDNTGKNLGFAGAAFTTPFDSIVDSVEVTPNLLSLFDTDKVVGETGFHLVFTIPGSTLLMCSPDPQIINKI</sequence>
<dbReference type="AlphaFoldDB" id="A0AAJ1BDM9"/>
<dbReference type="EMBL" id="JAKUDL010000001">
    <property type="protein sequence ID" value="MCH4292770.1"/>
    <property type="molecule type" value="Genomic_DNA"/>
</dbReference>
<dbReference type="InterPro" id="IPR015078">
    <property type="entry name" value="DP-EP"/>
</dbReference>
<dbReference type="Pfam" id="PF08985">
    <property type="entry name" value="DP-EP"/>
    <property type="match status" value="1"/>
</dbReference>